<dbReference type="RefSeq" id="XP_067067242.1">
    <property type="nucleotide sequence ID" value="XM_067211975.1"/>
</dbReference>
<keyword evidence="3" id="KW-1185">Reference proteome</keyword>
<reference evidence="2 3" key="1">
    <citation type="submission" date="2016-10" db="EMBL/GenBank/DDBJ databases">
        <title>Reductive evolution of mitochondrial metabolism and differential evolution of invasion-related proteins in Cryptosporidium.</title>
        <authorList>
            <person name="Liu S."/>
            <person name="Roellig D.M."/>
            <person name="Guo Y."/>
            <person name="Li N."/>
            <person name="Frace M.A."/>
            <person name="Tang K."/>
            <person name="Zhang L."/>
            <person name="Feng Y."/>
            <person name="Xiao L."/>
        </authorList>
    </citation>
    <scope>NUCLEOTIDE SEQUENCE [LARGE SCALE GENOMIC DNA]</scope>
    <source>
        <strain evidence="2">30847</strain>
    </source>
</reference>
<dbReference type="GeneID" id="92365926"/>
<keyword evidence="1" id="KW-0175">Coiled coil</keyword>
<dbReference type="EMBL" id="LRBS01000099">
    <property type="protein sequence ID" value="OII74161.1"/>
    <property type="molecule type" value="Genomic_DNA"/>
</dbReference>
<dbReference type="AlphaFoldDB" id="A0A1J4MIV4"/>
<proteinExistence type="predicted"/>
<sequence>MGKCNNVRDSYFQKGLERLRKYKIREDDNDSVAKDNSKCFTFENNNTESLEQYRTSSEIYSKTNIRSNLNSENEKRGDIEVPINTLDSYSKSSLSFYDNKKDEFSKYENLDNLKKREKKRRFKLKIGDKGNKSDIDVDNFLSKLDVLTSAKKQSANSHEYYDLNKNNNISKKIYGDSLYEDRLFESINCNLDEKAEDSNNMIVNKTPQELNLNIEELSSLERLLIPFVFKDDSILYEVKEWIPSTFFNLKSNIISNLDNSDYNKVDGRSLAFFYEKWIEQYGYLACITNNFTRPLTESFVFGDNIQVCRDTKKYPNYFLDINDSVVVSVQDNCGRVVLSKLISVANTQLKLIKKMNENKDNLNSEDQSERSRWGLISIKSRTKLWWLCRAAQHCKYINKYGKTYQKYSMNFNNHNITSFDIDNSIDTPDSLSTIASINTAKDTTMDLFENDTKSDIDYSDTDNKLKIDENLDSKWNEILDLSTSSKMRPWEKWSKGRIDIKGLYNLKDSKSECSNINAYDNNKDKKTENIQGLKFINVEKSNQKSNFDSQYHIFKFMLYNLGPMPTWTTLGNKSGDDLPIYTIIIEPPKQLSLREQSQARIRRIKLKKQAENLAINHFDILDSKTMELKVEKLKHWNSYFNLNLFLPEYPNIKKVKIESVTENELKKINSSISQDNILNLEEPVDNLKHNFEILSNSLNNISYSLENSESCDELNKIYEKVDFTPSLPLEIEYISDEQLDNLDDGEVDYIEDDIIHKINKGENSIDSEYSIKKDIKHIKSSSENSIIEKEISEQIINTPLDNHEKINFTNNLLDNGIKENLSSESLEDKNLVREILTQEQRVTYNRLKKIRNKKRKLIRKIKEEYGHLLEQEAEESENDDDNIYGLHKITKQSNDLQDEDDEYGDNDLDWDEISDISDLIDNRVIDDEIGLNGDAMQAHLKHIQEIEEKQYRQLFTLEGLKERKSSLHNLSNLVDDNLDGETRLERRRNEVSNHFMYMDDVISELWTDDEYEDDEYEDEILNDDSLATLIGVDTNYWKKFVKFGSESQSESGSEIDKLRQSKFEELKRGLIKEASGQIKHLKQIIINKDINFNNYNNSNNIEKSIIDLSSMGENINKETNHEVNLLDVSSEKQSIAIKKLEELLQSIHLACYRCIYLNSHVFDHIEISDYLEKRQVAKKIRKTENIGSNKINKDINNIDSVFWKSENTVDNIKNPIMQINNLNNIKSLSDQIDKKSNNYFEESINNDDKSINKVSNLKITKKFIQRGGGRFTIIG</sequence>
<gene>
    <name evidence="2" type="ORF">cand_017410</name>
</gene>
<evidence type="ECO:0000256" key="1">
    <source>
        <dbReference type="SAM" id="Coils"/>
    </source>
</evidence>
<name>A0A1J4MIV4_9CRYT</name>
<comment type="caution">
    <text evidence="2">The sequence shown here is derived from an EMBL/GenBank/DDBJ whole genome shotgun (WGS) entry which is preliminary data.</text>
</comment>
<dbReference type="VEuPathDB" id="CryptoDB:cand_017410"/>
<evidence type="ECO:0000313" key="2">
    <source>
        <dbReference type="EMBL" id="OII74161.1"/>
    </source>
</evidence>
<dbReference type="OrthoDB" id="342758at2759"/>
<protein>
    <submittedName>
        <fullName evidence="2">Uncharacterized protein</fullName>
    </submittedName>
</protein>
<accession>A0A1J4MIV4</accession>
<dbReference type="Proteomes" id="UP000186804">
    <property type="component" value="Unassembled WGS sequence"/>
</dbReference>
<feature type="coiled-coil region" evidence="1">
    <location>
        <begin position="345"/>
        <end position="372"/>
    </location>
</feature>
<organism evidence="2 3">
    <name type="scientific">Cryptosporidium andersoni</name>
    <dbReference type="NCBI Taxonomy" id="117008"/>
    <lineage>
        <taxon>Eukaryota</taxon>
        <taxon>Sar</taxon>
        <taxon>Alveolata</taxon>
        <taxon>Apicomplexa</taxon>
        <taxon>Conoidasida</taxon>
        <taxon>Coccidia</taxon>
        <taxon>Eucoccidiorida</taxon>
        <taxon>Eimeriorina</taxon>
        <taxon>Cryptosporidiidae</taxon>
        <taxon>Cryptosporidium</taxon>
    </lineage>
</organism>
<evidence type="ECO:0000313" key="3">
    <source>
        <dbReference type="Proteomes" id="UP000186804"/>
    </source>
</evidence>